<evidence type="ECO:0008006" key="3">
    <source>
        <dbReference type="Google" id="ProtNLM"/>
    </source>
</evidence>
<organism evidence="1 2">
    <name type="scientific">candidate division WOR-1 bacterium RIFOXYC2_FULL_46_14</name>
    <dbReference type="NCBI Taxonomy" id="1802587"/>
    <lineage>
        <taxon>Bacteria</taxon>
        <taxon>Bacillati</taxon>
        <taxon>Saganbacteria</taxon>
    </lineage>
</organism>
<evidence type="ECO:0000313" key="2">
    <source>
        <dbReference type="Proteomes" id="UP000179242"/>
    </source>
</evidence>
<evidence type="ECO:0000313" key="1">
    <source>
        <dbReference type="EMBL" id="OGC39423.1"/>
    </source>
</evidence>
<dbReference type="InterPro" id="IPR036736">
    <property type="entry name" value="ACP-like_sf"/>
</dbReference>
<dbReference type="Proteomes" id="UP000179242">
    <property type="component" value="Unassembled WGS sequence"/>
</dbReference>
<comment type="caution">
    <text evidence="1">The sequence shown here is derived from an EMBL/GenBank/DDBJ whole genome shotgun (WGS) entry which is preliminary data.</text>
</comment>
<gene>
    <name evidence="1" type="ORF">A2438_07640</name>
</gene>
<protein>
    <recommendedName>
        <fullName evidence="3">Carrier domain-containing protein</fullName>
    </recommendedName>
</protein>
<sequence length="81" mass="8821">MNKKSEKEVLDIIQKALNLEAGLITIESSVWNVTVWDSLGHLSILSALDDFLDGKVAGIKGMANADSVKKILQLLKDNSLI</sequence>
<dbReference type="AlphaFoldDB" id="A0A1F4U555"/>
<reference evidence="1 2" key="1">
    <citation type="journal article" date="2016" name="Nat. Commun.">
        <title>Thousands of microbial genomes shed light on interconnected biogeochemical processes in an aquifer system.</title>
        <authorList>
            <person name="Anantharaman K."/>
            <person name="Brown C.T."/>
            <person name="Hug L.A."/>
            <person name="Sharon I."/>
            <person name="Castelle C.J."/>
            <person name="Probst A.J."/>
            <person name="Thomas B.C."/>
            <person name="Singh A."/>
            <person name="Wilkins M.J."/>
            <person name="Karaoz U."/>
            <person name="Brodie E.L."/>
            <person name="Williams K.H."/>
            <person name="Hubbard S.S."/>
            <person name="Banfield J.F."/>
        </authorList>
    </citation>
    <scope>NUCLEOTIDE SEQUENCE [LARGE SCALE GENOMIC DNA]</scope>
</reference>
<accession>A0A1F4U555</accession>
<dbReference type="Gene3D" id="1.10.1200.10">
    <property type="entry name" value="ACP-like"/>
    <property type="match status" value="1"/>
</dbReference>
<name>A0A1F4U555_UNCSA</name>
<dbReference type="EMBL" id="MEUJ01000008">
    <property type="protein sequence ID" value="OGC39423.1"/>
    <property type="molecule type" value="Genomic_DNA"/>
</dbReference>
<proteinExistence type="predicted"/>
<dbReference type="SUPFAM" id="SSF47336">
    <property type="entry name" value="ACP-like"/>
    <property type="match status" value="1"/>
</dbReference>